<organism evidence="2 3">
    <name type="scientific">Tanacetum coccineum</name>
    <dbReference type="NCBI Taxonomy" id="301880"/>
    <lineage>
        <taxon>Eukaryota</taxon>
        <taxon>Viridiplantae</taxon>
        <taxon>Streptophyta</taxon>
        <taxon>Embryophyta</taxon>
        <taxon>Tracheophyta</taxon>
        <taxon>Spermatophyta</taxon>
        <taxon>Magnoliopsida</taxon>
        <taxon>eudicotyledons</taxon>
        <taxon>Gunneridae</taxon>
        <taxon>Pentapetalae</taxon>
        <taxon>asterids</taxon>
        <taxon>campanulids</taxon>
        <taxon>Asterales</taxon>
        <taxon>Asteraceae</taxon>
        <taxon>Asteroideae</taxon>
        <taxon>Anthemideae</taxon>
        <taxon>Anthemidinae</taxon>
        <taxon>Tanacetum</taxon>
    </lineage>
</organism>
<gene>
    <name evidence="2" type="ORF">Tco_1028993</name>
</gene>
<name>A0ABQ5G271_9ASTR</name>
<proteinExistence type="predicted"/>
<reference evidence="2" key="1">
    <citation type="journal article" date="2022" name="Int. J. Mol. Sci.">
        <title>Draft Genome of Tanacetum Coccineum: Genomic Comparison of Closely Related Tanacetum-Family Plants.</title>
        <authorList>
            <person name="Yamashiro T."/>
            <person name="Shiraishi A."/>
            <person name="Nakayama K."/>
            <person name="Satake H."/>
        </authorList>
    </citation>
    <scope>NUCLEOTIDE SEQUENCE</scope>
</reference>
<sequence>MENSKRKNVSMQEKPRLSKAQGASTPDENLGELHWTFVKNMLKYLWNTKGMFLVYGGDIKRELKVTCYNDVGYLTDADDSKSHTGYVFVFNGGAILATHRRLKSPSHPAATPRQLHRHHPHPVTIIFNITPPPRHHLHPTTISPRHQHHPIIPPHHRHHLHLNTLVTTTPPPPSSSPLLPPPCHHHPAVIINIKPWQPTTTTPLPSLPLLQPPIETPPSSPPSTSPPHHHLLLVTITISSPNLPTPPPRCHHHRAPPLGVDVRFEEWSFFIALCSDYYDVTPSDMHSVQAPSGGVTLLIEKSAKQSIIETSSTEVEYMVASEVFKEVV</sequence>
<protein>
    <submittedName>
        <fullName evidence="2">Uncharacterized protein</fullName>
    </submittedName>
</protein>
<accession>A0ABQ5G271</accession>
<evidence type="ECO:0000313" key="3">
    <source>
        <dbReference type="Proteomes" id="UP001151760"/>
    </source>
</evidence>
<evidence type="ECO:0000313" key="2">
    <source>
        <dbReference type="EMBL" id="GJT69707.1"/>
    </source>
</evidence>
<keyword evidence="3" id="KW-1185">Reference proteome</keyword>
<reference evidence="2" key="2">
    <citation type="submission" date="2022-01" db="EMBL/GenBank/DDBJ databases">
        <authorList>
            <person name="Yamashiro T."/>
            <person name="Shiraishi A."/>
            <person name="Satake H."/>
            <person name="Nakayama K."/>
        </authorList>
    </citation>
    <scope>NUCLEOTIDE SEQUENCE</scope>
</reference>
<comment type="caution">
    <text evidence="2">The sequence shown here is derived from an EMBL/GenBank/DDBJ whole genome shotgun (WGS) entry which is preliminary data.</text>
</comment>
<evidence type="ECO:0000256" key="1">
    <source>
        <dbReference type="SAM" id="MobiDB-lite"/>
    </source>
</evidence>
<dbReference type="EMBL" id="BQNB010018013">
    <property type="protein sequence ID" value="GJT69707.1"/>
    <property type="molecule type" value="Genomic_DNA"/>
</dbReference>
<feature type="region of interest" description="Disordered" evidence="1">
    <location>
        <begin position="1"/>
        <end position="26"/>
    </location>
</feature>
<dbReference type="Proteomes" id="UP001151760">
    <property type="component" value="Unassembled WGS sequence"/>
</dbReference>